<dbReference type="InterPro" id="IPR029069">
    <property type="entry name" value="HotDog_dom_sf"/>
</dbReference>
<dbReference type="Gene3D" id="3.10.129.10">
    <property type="entry name" value="Hotdog Thioesterase"/>
    <property type="match status" value="1"/>
</dbReference>
<dbReference type="InterPro" id="IPR003965">
    <property type="entry name" value="Fatty_acid_synthase"/>
</dbReference>
<evidence type="ECO:0000256" key="1">
    <source>
        <dbReference type="ARBA" id="ARBA00023239"/>
    </source>
</evidence>
<dbReference type="SUPFAM" id="SSF54637">
    <property type="entry name" value="Thioesterase/thiol ester dehydrase-isomerase"/>
    <property type="match status" value="1"/>
</dbReference>
<accession>A0AAW5QQZ5</accession>
<dbReference type="InterPro" id="IPR050965">
    <property type="entry name" value="UPF0336/Enoyl-CoA_hydratase"/>
</dbReference>
<dbReference type="RefSeq" id="WP_261614427.1">
    <property type="nucleotide sequence ID" value="NZ_JALIDZ010000001.1"/>
</dbReference>
<proteinExistence type="predicted"/>
<dbReference type="GO" id="GO:0006633">
    <property type="term" value="P:fatty acid biosynthetic process"/>
    <property type="evidence" value="ECO:0007669"/>
    <property type="project" value="InterPro"/>
</dbReference>
<evidence type="ECO:0000313" key="4">
    <source>
        <dbReference type="Proteomes" id="UP001320898"/>
    </source>
</evidence>
<name>A0AAW5QQZ5_9HYPH</name>
<dbReference type="GO" id="GO:0004312">
    <property type="term" value="F:fatty acid synthase activity"/>
    <property type="evidence" value="ECO:0007669"/>
    <property type="project" value="InterPro"/>
</dbReference>
<dbReference type="PANTHER" id="PTHR43437">
    <property type="entry name" value="HYDROXYACYL-THIOESTER DEHYDRATASE TYPE 2, MITOCHONDRIAL-RELATED"/>
    <property type="match status" value="1"/>
</dbReference>
<dbReference type="GO" id="GO:0019171">
    <property type="term" value="F:(3R)-hydroxyacyl-[acyl-carrier-protein] dehydratase activity"/>
    <property type="evidence" value="ECO:0007669"/>
    <property type="project" value="TreeGrafter"/>
</dbReference>
<dbReference type="Pfam" id="PF01575">
    <property type="entry name" value="MaoC_dehydratas"/>
    <property type="match status" value="1"/>
</dbReference>
<dbReference type="PRINTS" id="PR01483">
    <property type="entry name" value="FASYNTHASE"/>
</dbReference>
<dbReference type="InterPro" id="IPR002539">
    <property type="entry name" value="MaoC-like_dom"/>
</dbReference>
<evidence type="ECO:0000259" key="2">
    <source>
        <dbReference type="Pfam" id="PF01575"/>
    </source>
</evidence>
<keyword evidence="1" id="KW-0456">Lyase</keyword>
<dbReference type="FunFam" id="3.10.129.10:FF:000042">
    <property type="entry name" value="MaoC domain protein dehydratase"/>
    <property type="match status" value="1"/>
</dbReference>
<keyword evidence="4" id="KW-1185">Reference proteome</keyword>
<protein>
    <submittedName>
        <fullName evidence="3">MaoC family dehydratase</fullName>
    </submittedName>
</protein>
<dbReference type="CDD" id="cd03449">
    <property type="entry name" value="R_hydratase"/>
    <property type="match status" value="1"/>
</dbReference>
<organism evidence="3 4">
    <name type="scientific">Microbaculum marinisediminis</name>
    <dbReference type="NCBI Taxonomy" id="2931392"/>
    <lineage>
        <taxon>Bacteria</taxon>
        <taxon>Pseudomonadati</taxon>
        <taxon>Pseudomonadota</taxon>
        <taxon>Alphaproteobacteria</taxon>
        <taxon>Hyphomicrobiales</taxon>
        <taxon>Tepidamorphaceae</taxon>
        <taxon>Microbaculum</taxon>
    </lineage>
</organism>
<dbReference type="PANTHER" id="PTHR43437:SF3">
    <property type="entry name" value="HYDROXYACYL-THIOESTER DEHYDRATASE TYPE 2, MITOCHONDRIAL"/>
    <property type="match status" value="1"/>
</dbReference>
<feature type="domain" description="MaoC-like" evidence="2">
    <location>
        <begin position="23"/>
        <end position="115"/>
    </location>
</feature>
<dbReference type="GO" id="GO:0005835">
    <property type="term" value="C:fatty acid synthase complex"/>
    <property type="evidence" value="ECO:0007669"/>
    <property type="project" value="InterPro"/>
</dbReference>
<dbReference type="AlphaFoldDB" id="A0AAW5QQZ5"/>
<gene>
    <name evidence="3" type="ORF">MUB46_00840</name>
</gene>
<comment type="caution">
    <text evidence="3">The sequence shown here is derived from an EMBL/GenBank/DDBJ whole genome shotgun (WGS) entry which is preliminary data.</text>
</comment>
<dbReference type="EMBL" id="JALIDZ010000001">
    <property type="protein sequence ID" value="MCT8970395.1"/>
    <property type="molecule type" value="Genomic_DNA"/>
</dbReference>
<sequence>MAPAGFGYCFEDLRVGMTEVLMKTVMADDVIGFAKLSGDNNPVHLSDHFAAQTPFRERIAHGLYTASLISAVLGTRLPGPGAVYISQSLNFRAPVRIGDVVKAHVEVVELDADKRRARLHCECTVDAKTVLDGEAIVMVPSRDSLRKRG</sequence>
<reference evidence="3 4" key="1">
    <citation type="submission" date="2022-04" db="EMBL/GenBank/DDBJ databases">
        <authorList>
            <person name="Ye Y.-Q."/>
            <person name="Du Z.-J."/>
        </authorList>
    </citation>
    <scope>NUCLEOTIDE SEQUENCE [LARGE SCALE GENOMIC DNA]</scope>
    <source>
        <strain evidence="3 4">A6E488</strain>
    </source>
</reference>
<dbReference type="Proteomes" id="UP001320898">
    <property type="component" value="Unassembled WGS sequence"/>
</dbReference>
<evidence type="ECO:0000313" key="3">
    <source>
        <dbReference type="EMBL" id="MCT8970395.1"/>
    </source>
</evidence>